<keyword evidence="3" id="KW-1015">Disulfide bond</keyword>
<reference evidence="7 10" key="2">
    <citation type="submission" date="2021-02" db="EMBL/GenBank/DDBJ databases">
        <title>FDA dAtabase for Regulatory Grade micrObial Sequences (FDA-ARGOS): Supporting development and validation of Infectious Disease Dx tests.</title>
        <authorList>
            <person name="Carlson P."/>
            <person name="Fischbach M."/>
            <person name="Hastie J."/>
            <person name="Bilen M."/>
            <person name="Cheng A."/>
            <person name="Tallon L."/>
            <person name="Sadzewicz L."/>
            <person name="Zhao X."/>
            <person name="Boylan J."/>
            <person name="Ott S."/>
            <person name="Bowen H."/>
            <person name="Vavikolanu K."/>
            <person name="Mehta A."/>
            <person name="Aluvathingal J."/>
            <person name="Nadendla S."/>
            <person name="Yan Y."/>
            <person name="Sichtig H."/>
        </authorList>
    </citation>
    <scope>NUCLEOTIDE SEQUENCE [LARGE SCALE GENOMIC DNA]</scope>
    <source>
        <strain evidence="7 10">FDAARGOS_1229</strain>
    </source>
</reference>
<evidence type="ECO:0000256" key="4">
    <source>
        <dbReference type="ARBA" id="ARBA00023284"/>
    </source>
</evidence>
<dbReference type="Gene3D" id="3.40.30.10">
    <property type="entry name" value="Glutaredoxin"/>
    <property type="match status" value="1"/>
</dbReference>
<keyword evidence="4" id="KW-0676">Redox-active center</keyword>
<evidence type="ECO:0000313" key="8">
    <source>
        <dbReference type="EMBL" id="RGY19413.1"/>
    </source>
</evidence>
<dbReference type="InterPro" id="IPR017937">
    <property type="entry name" value="Thioredoxin_CS"/>
</dbReference>
<keyword evidence="5" id="KW-0732">Signal</keyword>
<evidence type="ECO:0000259" key="6">
    <source>
        <dbReference type="PROSITE" id="PS51352"/>
    </source>
</evidence>
<dbReference type="Proteomes" id="UP000286063">
    <property type="component" value="Unassembled WGS sequence"/>
</dbReference>
<evidence type="ECO:0000256" key="2">
    <source>
        <dbReference type="ARBA" id="ARBA00022982"/>
    </source>
</evidence>
<evidence type="ECO:0000256" key="5">
    <source>
        <dbReference type="SAM" id="SignalP"/>
    </source>
</evidence>
<dbReference type="Pfam" id="PF00085">
    <property type="entry name" value="Thioredoxin"/>
    <property type="match status" value="1"/>
</dbReference>
<feature type="domain" description="Thioredoxin" evidence="6">
    <location>
        <begin position="17"/>
        <end position="164"/>
    </location>
</feature>
<dbReference type="EMBL" id="QSCR01000006">
    <property type="protein sequence ID" value="RGY19413.1"/>
    <property type="molecule type" value="Genomic_DNA"/>
</dbReference>
<evidence type="ECO:0000313" key="10">
    <source>
        <dbReference type="Proteomes" id="UP000654720"/>
    </source>
</evidence>
<reference evidence="8 9" key="1">
    <citation type="submission" date="2018-08" db="EMBL/GenBank/DDBJ databases">
        <title>A genome reference for cultivated species of the human gut microbiota.</title>
        <authorList>
            <person name="Zou Y."/>
            <person name="Xue W."/>
            <person name="Luo G."/>
        </authorList>
    </citation>
    <scope>NUCLEOTIDE SEQUENCE [LARGE SCALE GENOMIC DNA]</scope>
    <source>
        <strain evidence="8 9">OF02-7</strain>
    </source>
</reference>
<dbReference type="PANTHER" id="PTHR45663">
    <property type="entry name" value="GEO12009P1"/>
    <property type="match status" value="1"/>
</dbReference>
<dbReference type="PROSITE" id="PS51352">
    <property type="entry name" value="THIOREDOXIN_2"/>
    <property type="match status" value="1"/>
</dbReference>
<feature type="signal peptide" evidence="5">
    <location>
        <begin position="1"/>
        <end position="19"/>
    </location>
</feature>
<dbReference type="PROSITE" id="PS00194">
    <property type="entry name" value="THIOREDOXIN_1"/>
    <property type="match status" value="1"/>
</dbReference>
<gene>
    <name evidence="8" type="ORF">DXA50_05585</name>
    <name evidence="7" type="ORF">I6J59_00920</name>
</gene>
<dbReference type="InterPro" id="IPR036249">
    <property type="entry name" value="Thioredoxin-like_sf"/>
</dbReference>
<proteinExistence type="predicted"/>
<feature type="chain" id="PRO_5044602392" evidence="5">
    <location>
        <begin position="20"/>
        <end position="365"/>
    </location>
</feature>
<evidence type="ECO:0000256" key="3">
    <source>
        <dbReference type="ARBA" id="ARBA00023157"/>
    </source>
</evidence>
<keyword evidence="2" id="KW-0249">Electron transport</keyword>
<evidence type="ECO:0000313" key="7">
    <source>
        <dbReference type="EMBL" id="QRO50235.1"/>
    </source>
</evidence>
<protein>
    <submittedName>
        <fullName evidence="7 8">Thioredoxin</fullName>
    </submittedName>
</protein>
<dbReference type="PANTHER" id="PTHR45663:SF11">
    <property type="entry name" value="GEO12009P1"/>
    <property type="match status" value="1"/>
</dbReference>
<dbReference type="SUPFAM" id="SSF52833">
    <property type="entry name" value="Thioredoxin-like"/>
    <property type="match status" value="1"/>
</dbReference>
<sequence length="365" mass="41389">MKKIILLLSCIFVMTSMSAQTSFQELTLEKALEQAKVENKYVFIDCYTSWCGPCKMMAEKILPLKEVGEYMNGKFVCVKFDMEKGEGRAIQQKYRVSAYPTFLILDTDGSLLHAVVGGTATGEEFLEKVKIAFDDNSVGKLAAEYNRGNRNMDFLLKYIKALVKSCDLEKAQKIAQDVVVALDDVEKCSEPYWFIYANRDLSPVGSGNMVYLLKHIEQFRKGVGRKEVDSVVADLFAVQLEDILRGRNKSATLADVEAAEKMLDSYKLIGQDYLYEYIALIKAVKTENTDETLRLCKGIFPKLSDQKIAYLYFSPLTMLQYKWNNKQKKELVALTKQLIDQVEMSQLKHSLKNFADTGIPHLGAK</sequence>
<evidence type="ECO:0000256" key="1">
    <source>
        <dbReference type="ARBA" id="ARBA00022448"/>
    </source>
</evidence>
<dbReference type="GeneID" id="93096980"/>
<dbReference type="OrthoDB" id="1099736at2"/>
<dbReference type="AlphaFoldDB" id="A0A413IQB2"/>
<dbReference type="RefSeq" id="WP_051465933.1">
    <property type="nucleotide sequence ID" value="NZ_CAJKXH010000044.1"/>
</dbReference>
<organism evidence="8 9">
    <name type="scientific">Butyricimonas virosa</name>
    <dbReference type="NCBI Taxonomy" id="544645"/>
    <lineage>
        <taxon>Bacteria</taxon>
        <taxon>Pseudomonadati</taxon>
        <taxon>Bacteroidota</taxon>
        <taxon>Bacteroidia</taxon>
        <taxon>Bacteroidales</taxon>
        <taxon>Odoribacteraceae</taxon>
        <taxon>Butyricimonas</taxon>
    </lineage>
</organism>
<keyword evidence="1" id="KW-0813">Transport</keyword>
<dbReference type="GO" id="GO:0005737">
    <property type="term" value="C:cytoplasm"/>
    <property type="evidence" value="ECO:0007669"/>
    <property type="project" value="TreeGrafter"/>
</dbReference>
<dbReference type="Proteomes" id="UP000654720">
    <property type="component" value="Chromosome"/>
</dbReference>
<evidence type="ECO:0000313" key="9">
    <source>
        <dbReference type="Proteomes" id="UP000286063"/>
    </source>
</evidence>
<dbReference type="InterPro" id="IPR013766">
    <property type="entry name" value="Thioredoxin_domain"/>
</dbReference>
<dbReference type="CDD" id="cd02947">
    <property type="entry name" value="TRX_family"/>
    <property type="match status" value="1"/>
</dbReference>
<name>A0A413IQB2_9BACT</name>
<dbReference type="EMBL" id="CP069450">
    <property type="protein sequence ID" value="QRO50235.1"/>
    <property type="molecule type" value="Genomic_DNA"/>
</dbReference>
<dbReference type="GO" id="GO:0015035">
    <property type="term" value="F:protein-disulfide reductase activity"/>
    <property type="evidence" value="ECO:0007669"/>
    <property type="project" value="TreeGrafter"/>
</dbReference>
<keyword evidence="10" id="KW-1185">Reference proteome</keyword>
<accession>A0A413IQB2</accession>